<dbReference type="eggNOG" id="KOG1575">
    <property type="taxonomic scope" value="Eukaryota"/>
</dbReference>
<gene>
    <name evidence="2" type="ORF">SPPG_02805</name>
</gene>
<dbReference type="GO" id="GO:0005829">
    <property type="term" value="C:cytosol"/>
    <property type="evidence" value="ECO:0007669"/>
    <property type="project" value="TreeGrafter"/>
</dbReference>
<dbReference type="Proteomes" id="UP000053201">
    <property type="component" value="Unassembled WGS sequence"/>
</dbReference>
<proteinExistence type="predicted"/>
<evidence type="ECO:0000259" key="1">
    <source>
        <dbReference type="Pfam" id="PF00248"/>
    </source>
</evidence>
<dbReference type="Gene3D" id="3.20.20.100">
    <property type="entry name" value="NADP-dependent oxidoreductase domain"/>
    <property type="match status" value="1"/>
</dbReference>
<dbReference type="RefSeq" id="XP_016610371.1">
    <property type="nucleotide sequence ID" value="XM_016751091.1"/>
</dbReference>
<dbReference type="InParanoid" id="A0A0L0HMK4"/>
<dbReference type="VEuPathDB" id="FungiDB:SPPG_02805"/>
<dbReference type="InterPro" id="IPR023210">
    <property type="entry name" value="NADP_OxRdtase_dom"/>
</dbReference>
<dbReference type="InterPro" id="IPR036812">
    <property type="entry name" value="NAD(P)_OxRdtase_dom_sf"/>
</dbReference>
<protein>
    <recommendedName>
        <fullName evidence="1">NADP-dependent oxidoreductase domain-containing protein</fullName>
    </recommendedName>
</protein>
<feature type="domain" description="NADP-dependent oxidoreductase" evidence="1">
    <location>
        <begin position="63"/>
        <end position="226"/>
    </location>
</feature>
<dbReference type="GO" id="GO:0016491">
    <property type="term" value="F:oxidoreductase activity"/>
    <property type="evidence" value="ECO:0007669"/>
    <property type="project" value="InterPro"/>
</dbReference>
<dbReference type="AlphaFoldDB" id="A0A0L0HMK4"/>
<dbReference type="SUPFAM" id="SSF51430">
    <property type="entry name" value="NAD(P)-linked oxidoreductase"/>
    <property type="match status" value="1"/>
</dbReference>
<dbReference type="PANTHER" id="PTHR42686">
    <property type="entry name" value="GH17980P-RELATED"/>
    <property type="match status" value="1"/>
</dbReference>
<dbReference type="EMBL" id="KQ257453">
    <property type="protein sequence ID" value="KND02332.1"/>
    <property type="molecule type" value="Genomic_DNA"/>
</dbReference>
<dbReference type="PANTHER" id="PTHR42686:SF1">
    <property type="entry name" value="GH17980P-RELATED"/>
    <property type="match status" value="1"/>
</dbReference>
<sequence length="531" mass="58564">MLFRFTVRSASKPLALLGRGLHAGRATVEGTKRYAEQFASLAYSNVPKTGWTVSASGFGGYRIRKDVEEHENALSLALESGINVIDTSSHFENGSSEELIGRVLDKRINEELLERESVVIVTKAGYITSANFPNYLDVDHTVVADRTAHSLSPAFLEREITASLKRLGLETIDTFMLNNPERMMLAKDRPYSVHQVYDLIAKAATHLDKEVERGRIGSYGICSHSLPVRTAPDHLQLDSILTALARADVNLRNFVAIQYPFNLFERDAYTQWFDGSPSLMEIAHNNELFQFTHRPLYAIAGGQIRVLSTALGVAVEDEPGIMHDLTKAFEAVSGLEVVLPEMLGGTPEDTALVAKFVWGQVLSDNLSRLAQNLFAAKYYLKRQVQPGLVADLQTLRNSVRDAHNEEEVVEWARQYGENFQTLSETFLRLCAVSLLRSNEDLAKLLAALAPGRIKAESSLASTAAHVARSALWVSNVAGADPAEGLEKSGGCVLVGMRKPSYVEDIIDGMMRKDQILGEEQIESIFKCPVLA</sequence>
<keyword evidence="3" id="KW-1185">Reference proteome</keyword>
<dbReference type="OrthoDB" id="48988at2759"/>
<dbReference type="OMA" id="FMINAPE"/>
<dbReference type="STRING" id="645134.A0A0L0HMK4"/>
<dbReference type="InterPro" id="IPR020471">
    <property type="entry name" value="AKR"/>
</dbReference>
<dbReference type="GeneID" id="27686366"/>
<evidence type="ECO:0000313" key="2">
    <source>
        <dbReference type="EMBL" id="KND02332.1"/>
    </source>
</evidence>
<accession>A0A0L0HMK4</accession>
<evidence type="ECO:0000313" key="3">
    <source>
        <dbReference type="Proteomes" id="UP000053201"/>
    </source>
</evidence>
<reference evidence="2 3" key="1">
    <citation type="submission" date="2009-08" db="EMBL/GenBank/DDBJ databases">
        <title>The Genome Sequence of Spizellomyces punctatus strain DAOM BR117.</title>
        <authorList>
            <consortium name="The Broad Institute Genome Sequencing Platform"/>
            <person name="Russ C."/>
            <person name="Cuomo C."/>
            <person name="Shea T."/>
            <person name="Young S.K."/>
            <person name="Zeng Q."/>
            <person name="Koehrsen M."/>
            <person name="Haas B."/>
            <person name="Borodovsky M."/>
            <person name="Guigo R."/>
            <person name="Alvarado L."/>
            <person name="Berlin A."/>
            <person name="Bochicchio J."/>
            <person name="Borenstein D."/>
            <person name="Chapman S."/>
            <person name="Chen Z."/>
            <person name="Engels R."/>
            <person name="Freedman E."/>
            <person name="Gellesch M."/>
            <person name="Goldberg J."/>
            <person name="Griggs A."/>
            <person name="Gujja S."/>
            <person name="Heiman D."/>
            <person name="Hepburn T."/>
            <person name="Howarth C."/>
            <person name="Jen D."/>
            <person name="Larson L."/>
            <person name="Lewis B."/>
            <person name="Mehta T."/>
            <person name="Park D."/>
            <person name="Pearson M."/>
            <person name="Roberts A."/>
            <person name="Saif S."/>
            <person name="Shenoy N."/>
            <person name="Sisk P."/>
            <person name="Stolte C."/>
            <person name="Sykes S."/>
            <person name="Thomson T."/>
            <person name="Walk T."/>
            <person name="White J."/>
            <person name="Yandava C."/>
            <person name="Burger G."/>
            <person name="Gray M.W."/>
            <person name="Holland P.W.H."/>
            <person name="King N."/>
            <person name="Lang F.B.F."/>
            <person name="Roger A.J."/>
            <person name="Ruiz-Trillo I."/>
            <person name="Lander E."/>
            <person name="Nusbaum C."/>
        </authorList>
    </citation>
    <scope>NUCLEOTIDE SEQUENCE [LARGE SCALE GENOMIC DNA]</scope>
    <source>
        <strain evidence="2 3">DAOM BR117</strain>
    </source>
</reference>
<dbReference type="CDD" id="cd19099">
    <property type="entry name" value="AKR_unchar"/>
    <property type="match status" value="1"/>
</dbReference>
<name>A0A0L0HMK4_SPIPD</name>
<dbReference type="Pfam" id="PF00248">
    <property type="entry name" value="Aldo_ket_red"/>
    <property type="match status" value="1"/>
</dbReference>
<organism evidence="2 3">
    <name type="scientific">Spizellomyces punctatus (strain DAOM BR117)</name>
    <dbReference type="NCBI Taxonomy" id="645134"/>
    <lineage>
        <taxon>Eukaryota</taxon>
        <taxon>Fungi</taxon>
        <taxon>Fungi incertae sedis</taxon>
        <taxon>Chytridiomycota</taxon>
        <taxon>Chytridiomycota incertae sedis</taxon>
        <taxon>Chytridiomycetes</taxon>
        <taxon>Spizellomycetales</taxon>
        <taxon>Spizellomycetaceae</taxon>
        <taxon>Spizellomyces</taxon>
    </lineage>
</organism>